<dbReference type="AlphaFoldDB" id="A0A5B7EHQ3"/>
<name>A0A5B7EHQ3_PORTR</name>
<feature type="compositionally biased region" description="Polar residues" evidence="1">
    <location>
        <begin position="67"/>
        <end position="78"/>
    </location>
</feature>
<organism evidence="2 3">
    <name type="scientific">Portunus trituberculatus</name>
    <name type="common">Swimming crab</name>
    <name type="synonym">Neptunus trituberculatus</name>
    <dbReference type="NCBI Taxonomy" id="210409"/>
    <lineage>
        <taxon>Eukaryota</taxon>
        <taxon>Metazoa</taxon>
        <taxon>Ecdysozoa</taxon>
        <taxon>Arthropoda</taxon>
        <taxon>Crustacea</taxon>
        <taxon>Multicrustacea</taxon>
        <taxon>Malacostraca</taxon>
        <taxon>Eumalacostraca</taxon>
        <taxon>Eucarida</taxon>
        <taxon>Decapoda</taxon>
        <taxon>Pleocyemata</taxon>
        <taxon>Brachyura</taxon>
        <taxon>Eubrachyura</taxon>
        <taxon>Portunoidea</taxon>
        <taxon>Portunidae</taxon>
        <taxon>Portuninae</taxon>
        <taxon>Portunus</taxon>
    </lineage>
</organism>
<protein>
    <submittedName>
        <fullName evidence="2">Uncharacterized protein</fullName>
    </submittedName>
</protein>
<evidence type="ECO:0000256" key="1">
    <source>
        <dbReference type="SAM" id="MobiDB-lite"/>
    </source>
</evidence>
<sequence length="92" mass="10030">MKRDLFEAPPARRGPAAPPSKREPSLLNVSYGNLVSTTFLKPVLVLTAAHSHLLSCRWALHIMPSPQQNHACSSTSTTRKSHPGSVLVIPEH</sequence>
<evidence type="ECO:0000313" key="3">
    <source>
        <dbReference type="Proteomes" id="UP000324222"/>
    </source>
</evidence>
<feature type="region of interest" description="Disordered" evidence="1">
    <location>
        <begin position="67"/>
        <end position="92"/>
    </location>
</feature>
<gene>
    <name evidence="2" type="ORF">E2C01_025888</name>
</gene>
<evidence type="ECO:0000313" key="2">
    <source>
        <dbReference type="EMBL" id="MPC32573.1"/>
    </source>
</evidence>
<keyword evidence="3" id="KW-1185">Reference proteome</keyword>
<comment type="caution">
    <text evidence="2">The sequence shown here is derived from an EMBL/GenBank/DDBJ whole genome shotgun (WGS) entry which is preliminary data.</text>
</comment>
<proteinExistence type="predicted"/>
<reference evidence="2 3" key="1">
    <citation type="submission" date="2019-05" db="EMBL/GenBank/DDBJ databases">
        <title>Another draft genome of Portunus trituberculatus and its Hox gene families provides insights of decapod evolution.</title>
        <authorList>
            <person name="Jeong J.-H."/>
            <person name="Song I."/>
            <person name="Kim S."/>
            <person name="Choi T."/>
            <person name="Kim D."/>
            <person name="Ryu S."/>
            <person name="Kim W."/>
        </authorList>
    </citation>
    <scope>NUCLEOTIDE SEQUENCE [LARGE SCALE GENOMIC DNA]</scope>
    <source>
        <tissue evidence="2">Muscle</tissue>
    </source>
</reference>
<accession>A0A5B7EHQ3</accession>
<dbReference type="Proteomes" id="UP000324222">
    <property type="component" value="Unassembled WGS sequence"/>
</dbReference>
<feature type="region of interest" description="Disordered" evidence="1">
    <location>
        <begin position="1"/>
        <end position="25"/>
    </location>
</feature>
<dbReference type="EMBL" id="VSRR010002653">
    <property type="protein sequence ID" value="MPC32573.1"/>
    <property type="molecule type" value="Genomic_DNA"/>
</dbReference>